<dbReference type="CTD" id="8239585"/>
<reference evidence="3" key="1">
    <citation type="submission" date="2007-04" db="EMBL/GenBank/DDBJ databases">
        <title>Annotation of Pediculus humanus corporis strain USDA.</title>
        <authorList>
            <person name="Kirkness E."/>
            <person name="Hannick L."/>
            <person name="Hass B."/>
            <person name="Bruggner R."/>
            <person name="Lawson D."/>
            <person name="Bidwell S."/>
            <person name="Joardar V."/>
            <person name="Caler E."/>
            <person name="Walenz B."/>
            <person name="Inman J."/>
            <person name="Schobel S."/>
            <person name="Galinsky K."/>
            <person name="Amedeo P."/>
            <person name="Strausberg R."/>
        </authorList>
    </citation>
    <scope>NUCLEOTIDE SEQUENCE</scope>
    <source>
        <strain evidence="3">USDA</strain>
    </source>
</reference>
<evidence type="ECO:0000256" key="1">
    <source>
        <dbReference type="ARBA" id="ARBA00009947"/>
    </source>
</evidence>
<evidence type="ECO:0000313" key="5">
    <source>
        <dbReference type="Proteomes" id="UP000009046"/>
    </source>
</evidence>
<dbReference type="GO" id="GO:0005634">
    <property type="term" value="C:nucleus"/>
    <property type="evidence" value="ECO:0007669"/>
    <property type="project" value="InterPro"/>
</dbReference>
<dbReference type="VEuPathDB" id="VectorBase:PHUM578410"/>
<dbReference type="GeneID" id="8239585"/>
<dbReference type="InParanoid" id="E0W1K4"/>
<protein>
    <submittedName>
        <fullName evidence="3 4">Protein SET, putative</fullName>
    </submittedName>
</protein>
<proteinExistence type="inferred from homology"/>
<accession>E0W1K4</accession>
<sequence>MSKEENQNLKSSSSKLTVIDKIQKCQSEITGYRMKCDKEINDIEEKYMQSVRPHIKNRNLLILNVPQFWSTVLFNHPLLQSIFEPGEKDVIKYMASLDIEEDHKNPEMFKIHFLFGPNPYFENRVLVKTFTEEGSTSSTIKWKNEKNKFPKVSEHELWEHDELSMELKGFFRWFVDNREQFCDPIADLIRCQVWYDPLEYYYLDIDKEKSI</sequence>
<dbReference type="OrthoDB" id="19419at2759"/>
<dbReference type="InterPro" id="IPR002164">
    <property type="entry name" value="NAP_family"/>
</dbReference>
<name>E0W1K4_PEDHC</name>
<evidence type="ECO:0000313" key="3">
    <source>
        <dbReference type="EMBL" id="EEB19510.1"/>
    </source>
</evidence>
<dbReference type="SUPFAM" id="SSF143113">
    <property type="entry name" value="NAP-like"/>
    <property type="match status" value="1"/>
</dbReference>
<dbReference type="HOGENOM" id="CLU_051687_4_1_1"/>
<comment type="similarity">
    <text evidence="1 2">Belongs to the nucleosome assembly protein (NAP) family.</text>
</comment>
<dbReference type="Proteomes" id="UP000009046">
    <property type="component" value="Unassembled WGS sequence"/>
</dbReference>
<organism>
    <name type="scientific">Pediculus humanus subsp. corporis</name>
    <name type="common">Body louse</name>
    <dbReference type="NCBI Taxonomy" id="121224"/>
    <lineage>
        <taxon>Eukaryota</taxon>
        <taxon>Metazoa</taxon>
        <taxon>Ecdysozoa</taxon>
        <taxon>Arthropoda</taxon>
        <taxon>Hexapoda</taxon>
        <taxon>Insecta</taxon>
        <taxon>Pterygota</taxon>
        <taxon>Neoptera</taxon>
        <taxon>Paraneoptera</taxon>
        <taxon>Psocodea</taxon>
        <taxon>Troctomorpha</taxon>
        <taxon>Phthiraptera</taxon>
        <taxon>Anoplura</taxon>
        <taxon>Pediculidae</taxon>
        <taxon>Pediculus</taxon>
    </lineage>
</organism>
<dbReference type="GO" id="GO:0006334">
    <property type="term" value="P:nucleosome assembly"/>
    <property type="evidence" value="ECO:0007669"/>
    <property type="project" value="InterPro"/>
</dbReference>
<dbReference type="PANTHER" id="PTHR11875">
    <property type="entry name" value="TESTIS-SPECIFIC Y-ENCODED PROTEIN"/>
    <property type="match status" value="1"/>
</dbReference>
<reference evidence="4" key="3">
    <citation type="submission" date="2020-05" db="UniProtKB">
        <authorList>
            <consortium name="EnsemblMetazoa"/>
        </authorList>
    </citation>
    <scope>IDENTIFICATION</scope>
    <source>
        <strain evidence="4">USDA</strain>
    </source>
</reference>
<dbReference type="Gene3D" id="1.20.5.1500">
    <property type="match status" value="1"/>
</dbReference>
<dbReference type="Pfam" id="PF00956">
    <property type="entry name" value="NAP"/>
    <property type="match status" value="1"/>
</dbReference>
<keyword evidence="5" id="KW-1185">Reference proteome</keyword>
<dbReference type="STRING" id="121224.E0W1K4"/>
<dbReference type="EMBL" id="DS235871">
    <property type="protein sequence ID" value="EEB19510.1"/>
    <property type="molecule type" value="Genomic_DNA"/>
</dbReference>
<dbReference type="Gene3D" id="3.30.1120.90">
    <property type="entry name" value="Nucleosome assembly protein"/>
    <property type="match status" value="1"/>
</dbReference>
<evidence type="ECO:0000313" key="4">
    <source>
        <dbReference type="EnsemblMetazoa" id="PHUM578410-PA"/>
    </source>
</evidence>
<dbReference type="EMBL" id="AAZO01007037">
    <property type="status" value="NOT_ANNOTATED_CDS"/>
    <property type="molecule type" value="Genomic_DNA"/>
</dbReference>
<dbReference type="AlphaFoldDB" id="E0W1K4"/>
<dbReference type="KEGG" id="phu:Phum_PHUM578410"/>
<dbReference type="RefSeq" id="XP_002432248.1">
    <property type="nucleotide sequence ID" value="XM_002432203.1"/>
</dbReference>
<reference evidence="3" key="2">
    <citation type="submission" date="2007-04" db="EMBL/GenBank/DDBJ databases">
        <title>The genome of the human body louse.</title>
        <authorList>
            <consortium name="The Human Body Louse Genome Consortium"/>
            <person name="Kirkness E."/>
            <person name="Walenz B."/>
            <person name="Hass B."/>
            <person name="Bruggner R."/>
            <person name="Strausberg R."/>
        </authorList>
    </citation>
    <scope>NUCLEOTIDE SEQUENCE</scope>
    <source>
        <strain evidence="3">USDA</strain>
    </source>
</reference>
<dbReference type="eggNOG" id="KOG1508">
    <property type="taxonomic scope" value="Eukaryota"/>
</dbReference>
<gene>
    <name evidence="4" type="primary">8239585</name>
    <name evidence="3" type="ORF">Phum_PHUM578410</name>
</gene>
<evidence type="ECO:0000256" key="2">
    <source>
        <dbReference type="RuleBase" id="RU003876"/>
    </source>
</evidence>
<dbReference type="InterPro" id="IPR037231">
    <property type="entry name" value="NAP-like_sf"/>
</dbReference>
<dbReference type="EnsemblMetazoa" id="PHUM578410-RA">
    <property type="protein sequence ID" value="PHUM578410-PA"/>
    <property type="gene ID" value="PHUM578410"/>
</dbReference>